<gene>
    <name evidence="1" type="ORF">F444_02742</name>
</gene>
<sequence>MSMICLVTDLRFAYQHSHKLSEARSKTEGGKQGIHFFIKEDELLAYRRTDKELCERQHIYNVMSRVRFQLTTGLAANDLHMLWPPAAKRGEHSSDKGV</sequence>
<dbReference type="Proteomes" id="UP000028582">
    <property type="component" value="Unassembled WGS sequence"/>
</dbReference>
<organism evidence="1 2">
    <name type="scientific">Phytophthora nicotianae P1976</name>
    <dbReference type="NCBI Taxonomy" id="1317066"/>
    <lineage>
        <taxon>Eukaryota</taxon>
        <taxon>Sar</taxon>
        <taxon>Stramenopiles</taxon>
        <taxon>Oomycota</taxon>
        <taxon>Peronosporomycetes</taxon>
        <taxon>Peronosporales</taxon>
        <taxon>Peronosporaceae</taxon>
        <taxon>Phytophthora</taxon>
    </lineage>
</organism>
<accession>A0A081AWC3</accession>
<comment type="caution">
    <text evidence="1">The sequence shown here is derived from an EMBL/GenBank/DDBJ whole genome shotgun (WGS) entry which is preliminary data.</text>
</comment>
<reference evidence="1 2" key="1">
    <citation type="submission" date="2013-11" db="EMBL/GenBank/DDBJ databases">
        <title>The Genome Sequence of Phytophthora parasitica P1976.</title>
        <authorList>
            <consortium name="The Broad Institute Genomics Platform"/>
            <person name="Russ C."/>
            <person name="Tyler B."/>
            <person name="Panabieres F."/>
            <person name="Shan W."/>
            <person name="Tripathy S."/>
            <person name="Grunwald N."/>
            <person name="Machado M."/>
            <person name="Johnson C.S."/>
            <person name="Walker B."/>
            <person name="Young S."/>
            <person name="Zeng Q."/>
            <person name="Gargeya S."/>
            <person name="Fitzgerald M."/>
            <person name="Haas B."/>
            <person name="Abouelleil A."/>
            <person name="Allen A.W."/>
            <person name="Alvarado L."/>
            <person name="Arachchi H.M."/>
            <person name="Berlin A.M."/>
            <person name="Chapman S.B."/>
            <person name="Gainer-Dewar J."/>
            <person name="Goldberg J."/>
            <person name="Griggs A."/>
            <person name="Gujja S."/>
            <person name="Hansen M."/>
            <person name="Howarth C."/>
            <person name="Imamovic A."/>
            <person name="Ireland A."/>
            <person name="Larimer J."/>
            <person name="McCowan C."/>
            <person name="Murphy C."/>
            <person name="Pearson M."/>
            <person name="Poon T.W."/>
            <person name="Priest M."/>
            <person name="Roberts A."/>
            <person name="Saif S."/>
            <person name="Shea T."/>
            <person name="Sisk P."/>
            <person name="Sykes S."/>
            <person name="Wortman J."/>
            <person name="Nusbaum C."/>
            <person name="Birren B."/>
        </authorList>
    </citation>
    <scope>NUCLEOTIDE SEQUENCE [LARGE SCALE GENOMIC DNA]</scope>
    <source>
        <strain evidence="1 2">P1976</strain>
    </source>
</reference>
<evidence type="ECO:0000313" key="1">
    <source>
        <dbReference type="EMBL" id="ETO83184.1"/>
    </source>
</evidence>
<evidence type="ECO:0000313" key="2">
    <source>
        <dbReference type="Proteomes" id="UP000028582"/>
    </source>
</evidence>
<protein>
    <submittedName>
        <fullName evidence="1">Uncharacterized protein</fullName>
    </submittedName>
</protein>
<name>A0A081AWC3_PHYNI</name>
<proteinExistence type="predicted"/>
<dbReference type="AlphaFoldDB" id="A0A081AWC3"/>
<dbReference type="EMBL" id="ANJA01000541">
    <property type="protein sequence ID" value="ETO83184.1"/>
    <property type="molecule type" value="Genomic_DNA"/>
</dbReference>